<sequence length="183" mass="20064">MASTSNKNVQEGGVEKPPFRKNCQCCMLNFESLRITFMTAASKAKNGGTPGEQHHPMFIRAVKNGCSQSGLILPNPELPLQKTADLLLTALAVFLLTENISIPELTEPISVFSRPEKMPCEDCEHVKKNFTQIGDSAYTIKKNSAGIIHLTCIPYSALFILRGTAVLTHFLPPNLQANIKNPI</sequence>
<gene>
    <name evidence="1" type="primary">Cni-F54B11.8</name>
    <name evidence="1" type="synonym">Cnig_chr_X.g26175</name>
    <name evidence="1" type="ORF">B9Z55_026175</name>
</gene>
<name>A0A2G5T1Y3_9PELO</name>
<dbReference type="OrthoDB" id="10305013at2759"/>
<evidence type="ECO:0000313" key="1">
    <source>
        <dbReference type="EMBL" id="PIC21277.1"/>
    </source>
</evidence>
<accession>A0A2G5T1Y3</accession>
<reference evidence="2" key="1">
    <citation type="submission" date="2017-10" db="EMBL/GenBank/DDBJ databases">
        <title>Rapid genome shrinkage in a self-fertile nematode reveals novel sperm competition proteins.</title>
        <authorList>
            <person name="Yin D."/>
            <person name="Schwarz E.M."/>
            <person name="Thomas C.G."/>
            <person name="Felde R.L."/>
            <person name="Korf I.F."/>
            <person name="Cutter A.D."/>
            <person name="Schartner C.M."/>
            <person name="Ralston E.J."/>
            <person name="Meyer B.J."/>
            <person name="Haag E.S."/>
        </authorList>
    </citation>
    <scope>NUCLEOTIDE SEQUENCE [LARGE SCALE GENOMIC DNA]</scope>
    <source>
        <strain evidence="2">JU1422</strain>
    </source>
</reference>
<protein>
    <submittedName>
        <fullName evidence="1">Uncharacterized protein</fullName>
    </submittedName>
</protein>
<comment type="caution">
    <text evidence="1">The sequence shown here is derived from an EMBL/GenBank/DDBJ whole genome shotgun (WGS) entry which is preliminary data.</text>
</comment>
<organism evidence="1 2">
    <name type="scientific">Caenorhabditis nigoni</name>
    <dbReference type="NCBI Taxonomy" id="1611254"/>
    <lineage>
        <taxon>Eukaryota</taxon>
        <taxon>Metazoa</taxon>
        <taxon>Ecdysozoa</taxon>
        <taxon>Nematoda</taxon>
        <taxon>Chromadorea</taxon>
        <taxon>Rhabditida</taxon>
        <taxon>Rhabditina</taxon>
        <taxon>Rhabditomorpha</taxon>
        <taxon>Rhabditoidea</taxon>
        <taxon>Rhabditidae</taxon>
        <taxon>Peloderinae</taxon>
        <taxon>Caenorhabditis</taxon>
    </lineage>
</organism>
<keyword evidence="2" id="KW-1185">Reference proteome</keyword>
<evidence type="ECO:0000313" key="2">
    <source>
        <dbReference type="Proteomes" id="UP000230233"/>
    </source>
</evidence>
<dbReference type="EMBL" id="PDUG01000006">
    <property type="protein sequence ID" value="PIC21277.1"/>
    <property type="molecule type" value="Genomic_DNA"/>
</dbReference>
<dbReference type="Proteomes" id="UP000230233">
    <property type="component" value="Chromosome X"/>
</dbReference>
<proteinExistence type="predicted"/>
<dbReference type="AlphaFoldDB" id="A0A2G5T1Y3"/>